<organism evidence="6 7">
    <name type="scientific">Neisseria meningitidis (strain alpha14)</name>
    <dbReference type="NCBI Taxonomy" id="662598"/>
    <lineage>
        <taxon>Bacteria</taxon>
        <taxon>Pseudomonadati</taxon>
        <taxon>Pseudomonadota</taxon>
        <taxon>Betaproteobacteria</taxon>
        <taxon>Neisseriales</taxon>
        <taxon>Neisseriaceae</taxon>
        <taxon>Neisseria</taxon>
    </lineage>
</organism>
<dbReference type="InterPro" id="IPR039255">
    <property type="entry name" value="YceD_bac"/>
</dbReference>
<name>C6S511_NEIML</name>
<dbReference type="GO" id="GO:0042254">
    <property type="term" value="P:ribosome biogenesis"/>
    <property type="evidence" value="ECO:0007669"/>
    <property type="project" value="UniProtKB-KW"/>
</dbReference>
<evidence type="ECO:0000256" key="3">
    <source>
        <dbReference type="ARBA" id="ARBA00015716"/>
    </source>
</evidence>
<accession>C6S511</accession>
<evidence type="ECO:0000313" key="7">
    <source>
        <dbReference type="Proteomes" id="UP000002054"/>
    </source>
</evidence>
<dbReference type="PANTHER" id="PTHR38099">
    <property type="entry name" value="LARGE RIBOSOMAL RNA SUBUNIT ACCUMULATION PROTEIN YCED"/>
    <property type="match status" value="1"/>
</dbReference>
<comment type="similarity">
    <text evidence="2">Belongs to the DUF177 domain family.</text>
</comment>
<dbReference type="EMBL" id="AM889136">
    <property type="protein sequence ID" value="CBA03800.1"/>
    <property type="molecule type" value="Genomic_DNA"/>
</dbReference>
<evidence type="ECO:0000256" key="2">
    <source>
        <dbReference type="ARBA" id="ARBA00010740"/>
    </source>
</evidence>
<proteinExistence type="inferred from homology"/>
<comment type="function">
    <text evidence="1">Plays a role in synthesis, processing and/or stability of 23S rRNA.</text>
</comment>
<dbReference type="KEGG" id="nmi:NMO_0261"/>
<dbReference type="Pfam" id="PF02620">
    <property type="entry name" value="YceD"/>
    <property type="match status" value="1"/>
</dbReference>
<dbReference type="AlphaFoldDB" id="C6S511"/>
<gene>
    <name evidence="6" type="ordered locus">NMO_0261</name>
</gene>
<reference evidence="6 7" key="1">
    <citation type="journal article" date="2008" name="Proc. Natl. Acad. Sci. U.S.A.">
        <title>Whole-genome comparison of disease and carriage strains provides insights into virulence evolution in Neisseria meningitidis.</title>
        <authorList>
            <person name="Schoen C."/>
            <person name="Blom J."/>
            <person name="Claus H."/>
            <person name="Schramm-Glueck A."/>
            <person name="Brandt P."/>
            <person name="Mueller T."/>
            <person name="Goesmann A."/>
            <person name="Joseph B."/>
            <person name="Konietzny S."/>
            <person name="Kurzai O."/>
            <person name="Schmitt C."/>
            <person name="Friedrich T."/>
            <person name="Linke B."/>
            <person name="Vogel U."/>
            <person name="Frosch M."/>
        </authorList>
    </citation>
    <scope>NUCLEOTIDE SEQUENCE [LARGE SCALE GENOMIC DNA]</scope>
    <source>
        <strain evidence="7">alpha14</strain>
    </source>
</reference>
<evidence type="ECO:0000313" key="6">
    <source>
        <dbReference type="EMBL" id="CBA03800.1"/>
    </source>
</evidence>
<keyword evidence="4" id="KW-0690">Ribosome biogenesis</keyword>
<dbReference type="InterPro" id="IPR003772">
    <property type="entry name" value="YceD"/>
</dbReference>
<dbReference type="HOGENOM" id="CLU_888038_0_0_4"/>
<evidence type="ECO:0000256" key="4">
    <source>
        <dbReference type="ARBA" id="ARBA00022517"/>
    </source>
</evidence>
<evidence type="ECO:0000256" key="5">
    <source>
        <dbReference type="ARBA" id="ARBA00031841"/>
    </source>
</evidence>
<dbReference type="Proteomes" id="UP000002054">
    <property type="component" value="Chromosome"/>
</dbReference>
<protein>
    <recommendedName>
        <fullName evidence="3">Large ribosomal RNA subunit accumulation protein YceD</fullName>
    </recommendedName>
    <alternativeName>
        <fullName evidence="5">23S rRNA accumulation protein YceD</fullName>
    </alternativeName>
</protein>
<evidence type="ECO:0000256" key="1">
    <source>
        <dbReference type="ARBA" id="ARBA00002868"/>
    </source>
</evidence>
<sequence>MHQHLVRISKVHRLAPLPAVAPRHLVRTDNQRLWETPGQRPRLTLGKAQCRLRGGFPQHRRFVKIGGRRLKGNAEPFHLFAAENRTRTQNQRQFQTHPILLTVENTPEGAVKSSHAPKHGYPPSAYRNIFLKNIDVRTSKLYHISFMSDPNLIDPEIFAAEGQNLQGSFLLEELDERVSLHDYPADRQTKISFTLTGGRDRLQRLFLDLNVKADMPLICQRCIKPMPFMLDESSRIVLFSNEESLDESMLADEELEGMLLEKELDLRTLVEDQILMSLPFSPRHEDCGDNGTLEEVNRDKPNPFAVLAGLKSS</sequence>
<dbReference type="PANTHER" id="PTHR38099:SF1">
    <property type="entry name" value="LARGE RIBOSOMAL RNA SUBUNIT ACCUMULATION PROTEIN YCED"/>
    <property type="match status" value="1"/>
</dbReference>